<dbReference type="Proteomes" id="UP000271554">
    <property type="component" value="Chromosome"/>
</dbReference>
<evidence type="ECO:0000313" key="1">
    <source>
        <dbReference type="EMBL" id="AYG80958.1"/>
    </source>
</evidence>
<dbReference type="EMBL" id="CP032698">
    <property type="protein sequence ID" value="AYG80958.1"/>
    <property type="molecule type" value="Genomic_DNA"/>
</dbReference>
<proteinExistence type="predicted"/>
<reference evidence="1 2" key="1">
    <citation type="submission" date="2018-10" db="EMBL/GenBank/DDBJ databases">
        <title>Relationship between Morphology and Antimicrobial Activity in Streptomyces.</title>
        <authorList>
            <person name="Kang H.J."/>
            <person name="Kim S.B."/>
        </authorList>
    </citation>
    <scope>NUCLEOTIDE SEQUENCE [LARGE SCALE GENOMIC DNA]</scope>
    <source>
        <strain evidence="1 2">BH38</strain>
    </source>
</reference>
<keyword evidence="2" id="KW-1185">Reference proteome</keyword>
<sequence length="105" mass="11591">MWGRKEMSVLVLRDADEIAGALREALTDAGEAERPGLEAALAIVERAAERPERELRGRWVREQRASVGYAGPDDESVRAVKALRQARPELSLLAAVQLTRDAARE</sequence>
<organism evidence="1 2">
    <name type="scientific">Streptomyces hundungensis</name>
    <dbReference type="NCBI Taxonomy" id="1077946"/>
    <lineage>
        <taxon>Bacteria</taxon>
        <taxon>Bacillati</taxon>
        <taxon>Actinomycetota</taxon>
        <taxon>Actinomycetes</taxon>
        <taxon>Kitasatosporales</taxon>
        <taxon>Streptomycetaceae</taxon>
        <taxon>Streptomyces</taxon>
    </lineage>
</organism>
<evidence type="ECO:0000313" key="2">
    <source>
        <dbReference type="Proteomes" id="UP000271554"/>
    </source>
</evidence>
<protein>
    <submittedName>
        <fullName evidence="1">Uncharacterized protein</fullName>
    </submittedName>
</protein>
<dbReference type="KEGG" id="shun:DWB77_03096"/>
<dbReference type="OrthoDB" id="3235632at2"/>
<gene>
    <name evidence="1" type="ORF">DWB77_03096</name>
</gene>
<accession>A0A387HJP0</accession>
<name>A0A387HJP0_9ACTN</name>
<dbReference type="AlphaFoldDB" id="A0A387HJP0"/>
<dbReference type="RefSeq" id="WP_120721817.1">
    <property type="nucleotide sequence ID" value="NZ_CP032698.1"/>
</dbReference>